<proteinExistence type="predicted"/>
<dbReference type="InterPro" id="IPR011600">
    <property type="entry name" value="Pept_C14_caspase"/>
</dbReference>
<feature type="domain" description="Peptidase C14 caspase" evidence="3">
    <location>
        <begin position="58"/>
        <end position="303"/>
    </location>
</feature>
<dbReference type="Gene3D" id="3.40.50.1460">
    <property type="match status" value="1"/>
</dbReference>
<evidence type="ECO:0000313" key="5">
    <source>
        <dbReference type="Proteomes" id="UP000030108"/>
    </source>
</evidence>
<feature type="non-terminal residue" evidence="4">
    <location>
        <position position="333"/>
    </location>
</feature>
<organism evidence="4 5">
    <name type="scientific">Rhizoctonia solani AG-3 Rhs1AP</name>
    <dbReference type="NCBI Taxonomy" id="1086054"/>
    <lineage>
        <taxon>Eukaryota</taxon>
        <taxon>Fungi</taxon>
        <taxon>Dikarya</taxon>
        <taxon>Basidiomycota</taxon>
        <taxon>Agaricomycotina</taxon>
        <taxon>Agaricomycetes</taxon>
        <taxon>Cantharellales</taxon>
        <taxon>Ceratobasidiaceae</taxon>
        <taxon>Rhizoctonia</taxon>
    </lineage>
</organism>
<sequence length="333" mass="37539">MGDAIQFVLSVYVERRIVDIVCRPGVHEQPNVATRSLSLHKSLAGIPSLFGPVPESVALSVTNEYKDLKWPGSDEGMSLVGTAKDRKHILEFLEKFGFTTGVKLERINNALRRNVQDRVKKIISSHPPLLVVHFQGHGIRIRDTVQYITEDQKDDSTLDGLTAEEMIEMFSKLTFCTMSLVITDFCHSGNLYRLRFQLVIGEDGLPSWYETQEWRYNKKCNQKVAIVSPMLHIAGSLRWQQVYETKRRGGYLTNSLAQLETKPTTLPQFLIDLRKGVNGHLEAANANAKLDPLAQTMFQDPQIFSSHMWALDDPQILSKLRLGMAKPSSSISG</sequence>
<keyword evidence="1" id="KW-0053">Apoptosis</keyword>
<accession>X8J0J8</accession>
<dbReference type="GO" id="GO:0006508">
    <property type="term" value="P:proteolysis"/>
    <property type="evidence" value="ECO:0007669"/>
    <property type="project" value="UniProtKB-KW"/>
</dbReference>
<gene>
    <name evidence="4" type="ORF">RSOL_118580</name>
</gene>
<dbReference type="Proteomes" id="UP000030108">
    <property type="component" value="Unassembled WGS sequence"/>
</dbReference>
<dbReference type="GO" id="GO:0004197">
    <property type="term" value="F:cysteine-type endopeptidase activity"/>
    <property type="evidence" value="ECO:0007669"/>
    <property type="project" value="InterPro"/>
</dbReference>
<dbReference type="EMBL" id="JATN01000322">
    <property type="protein sequence ID" value="EUC55515.1"/>
    <property type="molecule type" value="Genomic_DNA"/>
</dbReference>
<comment type="caution">
    <text evidence="4">The sequence shown here is derived from an EMBL/GenBank/DDBJ whole genome shotgun (WGS) entry which is preliminary data.</text>
</comment>
<evidence type="ECO:0000259" key="3">
    <source>
        <dbReference type="Pfam" id="PF00656"/>
    </source>
</evidence>
<reference evidence="5" key="1">
    <citation type="journal article" date="2014" name="Genome Announc.">
        <title>Draft genome sequence of the plant-pathogenic soil fungus Rhizoctonia solani anastomosis group 3 strain Rhs1AP.</title>
        <authorList>
            <person name="Cubeta M.A."/>
            <person name="Thomas E."/>
            <person name="Dean R.A."/>
            <person name="Jabaji S."/>
            <person name="Neate S.M."/>
            <person name="Tavantzis S."/>
            <person name="Toda T."/>
            <person name="Vilgalys R."/>
            <person name="Bharathan N."/>
            <person name="Fedorova-Abrams N."/>
            <person name="Pakala S.B."/>
            <person name="Pakala S.M."/>
            <person name="Zafar N."/>
            <person name="Joardar V."/>
            <person name="Losada L."/>
            <person name="Nierman W.C."/>
        </authorList>
    </citation>
    <scope>NUCLEOTIDE SEQUENCE [LARGE SCALE GENOMIC DNA]</scope>
    <source>
        <strain evidence="5">AG-3</strain>
    </source>
</reference>
<dbReference type="Pfam" id="PF00656">
    <property type="entry name" value="Peptidase_C14"/>
    <property type="match status" value="1"/>
</dbReference>
<evidence type="ECO:0000256" key="2">
    <source>
        <dbReference type="ARBA" id="ARBA00022807"/>
    </source>
</evidence>
<dbReference type="OrthoDB" id="3137261at2759"/>
<protein>
    <submittedName>
        <fullName evidence="4">ICE-like protease (Caspase) p20 domain protein</fullName>
    </submittedName>
</protein>
<keyword evidence="4" id="KW-0645">Protease</keyword>
<evidence type="ECO:0000256" key="1">
    <source>
        <dbReference type="ARBA" id="ARBA00022703"/>
    </source>
</evidence>
<evidence type="ECO:0000313" key="4">
    <source>
        <dbReference type="EMBL" id="EUC55515.1"/>
    </source>
</evidence>
<dbReference type="AlphaFoldDB" id="X8J0J8"/>
<name>X8J0J8_9AGAM</name>
<keyword evidence="2" id="KW-0378">Hydrolase</keyword>
<dbReference type="GO" id="GO:0006915">
    <property type="term" value="P:apoptotic process"/>
    <property type="evidence" value="ECO:0007669"/>
    <property type="project" value="UniProtKB-KW"/>
</dbReference>
<dbReference type="InterPro" id="IPR029030">
    <property type="entry name" value="Caspase-like_dom_sf"/>
</dbReference>
<dbReference type="SUPFAM" id="SSF52129">
    <property type="entry name" value="Caspase-like"/>
    <property type="match status" value="1"/>
</dbReference>
<keyword evidence="2" id="KW-0788">Thiol protease</keyword>